<feature type="transmembrane region" description="Helical" evidence="8">
    <location>
        <begin position="28"/>
        <end position="49"/>
    </location>
</feature>
<feature type="transmembrane region" description="Helical" evidence="8">
    <location>
        <begin position="404"/>
        <end position="423"/>
    </location>
</feature>
<keyword evidence="2 8" id="KW-0813">Transport</keyword>
<protein>
    <submittedName>
        <fullName evidence="10">Iron ABC transporter permease</fullName>
    </submittedName>
</protein>
<dbReference type="CDD" id="cd06261">
    <property type="entry name" value="TM_PBP2"/>
    <property type="match status" value="2"/>
</dbReference>
<gene>
    <name evidence="10" type="ORF">DQG23_08630</name>
</gene>
<sequence length="566" mass="62472">MRAGRSSTVQTAIKPTLARRLSLRHWDFWTWVTLIVYVFLFAFIVYPLFTLLFNSFFNDKGAFSLENYGNFIKLKYFRSALLNSLQVSALATVFAILIGVPLAYVTARYDIPCKGLIQILVIMSLLSPPFIGAYSWILMLGNNGFITRFLHDVGIPFGSVYGWKGIVFVFTLQFYPHIYLYVSGALRTIDTSLEEAAESLGRSSFRRMTTITLPLIFPTLSAGALMVFMASFADFGTPMLLGQGFKVLPILAYEQFISEMGGNPAMASTLSVILILCSTSILFAQRYFVSRKNYTMSGMRTPKLKKLKPLQKALFTAGALTIALVSMIPQATVLVTSFIKTKGPVFHPGFSLNSYREILYRVPKAIINTYTYSLISIVIMIVVGMLIAYVLVRRKSKLTAMLDGLLMIPYVMPGTVLGISLIIAFNKPPIVLTGTWIILVIAYVVRKLPYTIRSSTAILHQLDRSVEEASISLGVPPMKTFFKTTGRLMAPGVLSGAILSWVTTINELSSTLVLYFGATATISVTIYSEVFTSNYGTGAALASILTVSTLISLIIANKLSKKGLQL</sequence>
<dbReference type="InterPro" id="IPR035906">
    <property type="entry name" value="MetI-like_sf"/>
</dbReference>
<evidence type="ECO:0000259" key="9">
    <source>
        <dbReference type="PROSITE" id="PS50928"/>
    </source>
</evidence>
<evidence type="ECO:0000256" key="1">
    <source>
        <dbReference type="ARBA" id="ARBA00004429"/>
    </source>
</evidence>
<evidence type="ECO:0000256" key="5">
    <source>
        <dbReference type="ARBA" id="ARBA00022692"/>
    </source>
</evidence>
<comment type="subcellular location">
    <subcellularLocation>
        <location evidence="1">Cell inner membrane</location>
        <topology evidence="1">Multi-pass membrane protein</topology>
    </subcellularLocation>
    <subcellularLocation>
        <location evidence="8">Cell membrane</location>
        <topology evidence="8">Multi-pass membrane protein</topology>
    </subcellularLocation>
</comment>
<evidence type="ECO:0000256" key="7">
    <source>
        <dbReference type="ARBA" id="ARBA00023136"/>
    </source>
</evidence>
<dbReference type="PANTHER" id="PTHR43357">
    <property type="entry name" value="INNER MEMBRANE ABC TRANSPORTER PERMEASE PROTEIN YDCV"/>
    <property type="match status" value="1"/>
</dbReference>
<dbReference type="GO" id="GO:0055085">
    <property type="term" value="P:transmembrane transport"/>
    <property type="evidence" value="ECO:0007669"/>
    <property type="project" value="InterPro"/>
</dbReference>
<feature type="transmembrane region" description="Helical" evidence="8">
    <location>
        <begin position="85"/>
        <end position="107"/>
    </location>
</feature>
<name>A0A329MS24_9BACL</name>
<accession>A0A329MS24</accession>
<feature type="transmembrane region" description="Helical" evidence="8">
    <location>
        <begin position="310"/>
        <end position="328"/>
    </location>
</feature>
<evidence type="ECO:0000256" key="8">
    <source>
        <dbReference type="RuleBase" id="RU363032"/>
    </source>
</evidence>
<feature type="transmembrane region" description="Helical" evidence="8">
    <location>
        <begin position="119"/>
        <end position="141"/>
    </location>
</feature>
<feature type="domain" description="ABC transmembrane type-1" evidence="9">
    <location>
        <begin position="81"/>
        <end position="285"/>
    </location>
</feature>
<feature type="transmembrane region" description="Helical" evidence="8">
    <location>
        <begin position="161"/>
        <end position="182"/>
    </location>
</feature>
<comment type="similarity">
    <text evidence="8">Belongs to the binding-protein-dependent transport system permease family.</text>
</comment>
<feature type="transmembrane region" description="Helical" evidence="8">
    <location>
        <begin position="512"/>
        <end position="531"/>
    </location>
</feature>
<evidence type="ECO:0000256" key="3">
    <source>
        <dbReference type="ARBA" id="ARBA00022475"/>
    </source>
</evidence>
<keyword evidence="5 8" id="KW-0812">Transmembrane</keyword>
<dbReference type="PROSITE" id="PS50928">
    <property type="entry name" value="ABC_TM1"/>
    <property type="match status" value="2"/>
</dbReference>
<keyword evidence="7 8" id="KW-0472">Membrane</keyword>
<dbReference type="OrthoDB" id="57323at2"/>
<dbReference type="Gene3D" id="1.10.3720.10">
    <property type="entry name" value="MetI-like"/>
    <property type="match status" value="2"/>
</dbReference>
<organism evidence="10 11">
    <name type="scientific">Paenibacillus contaminans</name>
    <dbReference type="NCBI Taxonomy" id="450362"/>
    <lineage>
        <taxon>Bacteria</taxon>
        <taxon>Bacillati</taxon>
        <taxon>Bacillota</taxon>
        <taxon>Bacilli</taxon>
        <taxon>Bacillales</taxon>
        <taxon>Paenibacillaceae</taxon>
        <taxon>Paenibacillus</taxon>
    </lineage>
</organism>
<dbReference type="Proteomes" id="UP000250369">
    <property type="component" value="Unassembled WGS sequence"/>
</dbReference>
<feature type="transmembrane region" description="Helical" evidence="8">
    <location>
        <begin position="370"/>
        <end position="392"/>
    </location>
</feature>
<keyword evidence="4" id="KW-0997">Cell inner membrane</keyword>
<dbReference type="EMBL" id="QMFB01000003">
    <property type="protein sequence ID" value="RAV22088.1"/>
    <property type="molecule type" value="Genomic_DNA"/>
</dbReference>
<evidence type="ECO:0000256" key="6">
    <source>
        <dbReference type="ARBA" id="ARBA00022989"/>
    </source>
</evidence>
<evidence type="ECO:0000256" key="4">
    <source>
        <dbReference type="ARBA" id="ARBA00022519"/>
    </source>
</evidence>
<dbReference type="InterPro" id="IPR000515">
    <property type="entry name" value="MetI-like"/>
</dbReference>
<evidence type="ECO:0000313" key="10">
    <source>
        <dbReference type="EMBL" id="RAV22088.1"/>
    </source>
</evidence>
<feature type="domain" description="ABC transmembrane type-1" evidence="9">
    <location>
        <begin position="366"/>
        <end position="556"/>
    </location>
</feature>
<feature type="transmembrane region" description="Helical" evidence="8">
    <location>
        <begin position="429"/>
        <end position="445"/>
    </location>
</feature>
<dbReference type="AlphaFoldDB" id="A0A329MS24"/>
<keyword evidence="6 8" id="KW-1133">Transmembrane helix</keyword>
<evidence type="ECO:0000256" key="2">
    <source>
        <dbReference type="ARBA" id="ARBA00022448"/>
    </source>
</evidence>
<feature type="transmembrane region" description="Helical" evidence="8">
    <location>
        <begin position="211"/>
        <end position="233"/>
    </location>
</feature>
<dbReference type="GO" id="GO:0005886">
    <property type="term" value="C:plasma membrane"/>
    <property type="evidence" value="ECO:0007669"/>
    <property type="project" value="UniProtKB-SubCell"/>
</dbReference>
<dbReference type="PANTHER" id="PTHR43357:SF3">
    <property type="entry name" value="FE(3+)-TRANSPORT SYSTEM PERMEASE PROTEIN FBPB 2"/>
    <property type="match status" value="1"/>
</dbReference>
<keyword evidence="11" id="KW-1185">Reference proteome</keyword>
<keyword evidence="3" id="KW-1003">Cell membrane</keyword>
<dbReference type="SUPFAM" id="SSF161098">
    <property type="entry name" value="MetI-like"/>
    <property type="match status" value="2"/>
</dbReference>
<feature type="transmembrane region" description="Helical" evidence="8">
    <location>
        <begin position="265"/>
        <end position="289"/>
    </location>
</feature>
<evidence type="ECO:0000313" key="11">
    <source>
        <dbReference type="Proteomes" id="UP000250369"/>
    </source>
</evidence>
<feature type="transmembrane region" description="Helical" evidence="8">
    <location>
        <begin position="538"/>
        <end position="556"/>
    </location>
</feature>
<proteinExistence type="inferred from homology"/>
<comment type="caution">
    <text evidence="10">The sequence shown here is derived from an EMBL/GenBank/DDBJ whole genome shotgun (WGS) entry which is preliminary data.</text>
</comment>
<dbReference type="Pfam" id="PF00528">
    <property type="entry name" value="BPD_transp_1"/>
    <property type="match status" value="2"/>
</dbReference>
<reference evidence="10 11" key="1">
    <citation type="journal article" date="2009" name="Int. J. Syst. Evol. Microbiol.">
        <title>Paenibacillus contaminans sp. nov., isolated from a contaminated laboratory plate.</title>
        <authorList>
            <person name="Chou J.H."/>
            <person name="Lee J.H."/>
            <person name="Lin M.C."/>
            <person name="Chang P.S."/>
            <person name="Arun A.B."/>
            <person name="Young C.C."/>
            <person name="Chen W.M."/>
        </authorList>
    </citation>
    <scope>NUCLEOTIDE SEQUENCE [LARGE SCALE GENOMIC DNA]</scope>
    <source>
        <strain evidence="10 11">CKOBP-6</strain>
    </source>
</reference>